<dbReference type="AlphaFoldDB" id="A0AAE1XKA0"/>
<evidence type="ECO:0000256" key="1">
    <source>
        <dbReference type="SAM" id="MobiDB-lite"/>
    </source>
</evidence>
<comment type="caution">
    <text evidence="2">The sequence shown here is derived from an EMBL/GenBank/DDBJ whole genome shotgun (WGS) entry which is preliminary data.</text>
</comment>
<evidence type="ECO:0000313" key="2">
    <source>
        <dbReference type="EMBL" id="KAK4413500.1"/>
    </source>
</evidence>
<name>A0AAE1XKA0_9LAMI</name>
<dbReference type="Proteomes" id="UP001293254">
    <property type="component" value="Unassembled WGS sequence"/>
</dbReference>
<proteinExistence type="predicted"/>
<evidence type="ECO:0000313" key="3">
    <source>
        <dbReference type="Proteomes" id="UP001293254"/>
    </source>
</evidence>
<dbReference type="EMBL" id="JACGWO010000012">
    <property type="protein sequence ID" value="KAK4413500.1"/>
    <property type="molecule type" value="Genomic_DNA"/>
</dbReference>
<sequence length="115" mass="13076">MSSRIATHHPNQKHGRRAAWRECTLFSEWKSGRELHGKSIRWLEQEEVALSLILLSKDNGSRAGVNSSSSTSSEPLGAKKNDQVLKEGYFNITSKSGVEFRIRTLQKNKRKHETL</sequence>
<feature type="compositionally biased region" description="Polar residues" evidence="1">
    <location>
        <begin position="64"/>
        <end position="74"/>
    </location>
</feature>
<feature type="region of interest" description="Disordered" evidence="1">
    <location>
        <begin position="59"/>
        <end position="80"/>
    </location>
</feature>
<reference evidence="2" key="1">
    <citation type="submission" date="2020-06" db="EMBL/GenBank/DDBJ databases">
        <authorList>
            <person name="Li T."/>
            <person name="Hu X."/>
            <person name="Zhang T."/>
            <person name="Song X."/>
            <person name="Zhang H."/>
            <person name="Dai N."/>
            <person name="Sheng W."/>
            <person name="Hou X."/>
            <person name="Wei L."/>
        </authorList>
    </citation>
    <scope>NUCLEOTIDE SEQUENCE</scope>
    <source>
        <strain evidence="2">3651</strain>
        <tissue evidence="2">Leaf</tissue>
    </source>
</reference>
<accession>A0AAE1XKA0</accession>
<organism evidence="2 3">
    <name type="scientific">Sesamum alatum</name>
    <dbReference type="NCBI Taxonomy" id="300844"/>
    <lineage>
        <taxon>Eukaryota</taxon>
        <taxon>Viridiplantae</taxon>
        <taxon>Streptophyta</taxon>
        <taxon>Embryophyta</taxon>
        <taxon>Tracheophyta</taxon>
        <taxon>Spermatophyta</taxon>
        <taxon>Magnoliopsida</taxon>
        <taxon>eudicotyledons</taxon>
        <taxon>Gunneridae</taxon>
        <taxon>Pentapetalae</taxon>
        <taxon>asterids</taxon>
        <taxon>lamiids</taxon>
        <taxon>Lamiales</taxon>
        <taxon>Pedaliaceae</taxon>
        <taxon>Sesamum</taxon>
    </lineage>
</organism>
<gene>
    <name evidence="2" type="ORF">Salat_2762600</name>
</gene>
<protein>
    <submittedName>
        <fullName evidence="2">Uncharacterized protein</fullName>
    </submittedName>
</protein>
<reference evidence="2" key="2">
    <citation type="journal article" date="2024" name="Plant">
        <title>Genomic evolution and insights into agronomic trait innovations of Sesamum species.</title>
        <authorList>
            <person name="Miao H."/>
            <person name="Wang L."/>
            <person name="Qu L."/>
            <person name="Liu H."/>
            <person name="Sun Y."/>
            <person name="Le M."/>
            <person name="Wang Q."/>
            <person name="Wei S."/>
            <person name="Zheng Y."/>
            <person name="Lin W."/>
            <person name="Duan Y."/>
            <person name="Cao H."/>
            <person name="Xiong S."/>
            <person name="Wang X."/>
            <person name="Wei L."/>
            <person name="Li C."/>
            <person name="Ma Q."/>
            <person name="Ju M."/>
            <person name="Zhao R."/>
            <person name="Li G."/>
            <person name="Mu C."/>
            <person name="Tian Q."/>
            <person name="Mei H."/>
            <person name="Zhang T."/>
            <person name="Gao T."/>
            <person name="Zhang H."/>
        </authorList>
    </citation>
    <scope>NUCLEOTIDE SEQUENCE</scope>
    <source>
        <strain evidence="2">3651</strain>
    </source>
</reference>
<keyword evidence="3" id="KW-1185">Reference proteome</keyword>